<dbReference type="GO" id="GO:0050906">
    <property type="term" value="P:detection of stimulus involved in sensory perception"/>
    <property type="evidence" value="ECO:0007669"/>
    <property type="project" value="UniProtKB-ARBA"/>
</dbReference>
<evidence type="ECO:0000256" key="8">
    <source>
        <dbReference type="ARBA" id="ARBA00023136"/>
    </source>
</evidence>
<name>A0AAD7ZNU4_DIPPU</name>
<keyword evidence="8 13" id="KW-0472">Membrane</keyword>
<dbReference type="EMBL" id="JASPKZ010007528">
    <property type="protein sequence ID" value="KAJ9583771.1"/>
    <property type="molecule type" value="Genomic_DNA"/>
</dbReference>
<dbReference type="PANTHER" id="PTHR42643">
    <property type="entry name" value="IONOTROPIC RECEPTOR 20A-RELATED"/>
    <property type="match status" value="1"/>
</dbReference>
<sequence>MVEFALQEFHCGFNTPLYIILQADQHLRQTLQQVSKKISLSKGKWLMLHDGLEPLENFLQDIHVPLDCDFLVASLSDNQSSVTFREVYQVHYSLPLTVSVIGNCTSDGLCNWETSDILQRGRNLGGIPKDRTFGSLRKNGTWTGLMGTVVDHEADIALTLLAMTETRLKAVDFFSPLWNVKQMVHIKKPDINEETFAMFASFSKGFWITLFVTIVVLTICLSGTWYIEDKIFTNSPPVNKLIETWHYAFTIFCMQCQATTPTTCSTRMIFLTAYFTAVVIYASYSATLISFLTIKKSAIQIENFEDLLNDGQFRLGFLGGTFLQDYFKETNSELITEVYEKLVKPEMNSLPKTELEGLTRACMEYKYSFVAQDFLAYSLSKKLPCTIVGVSKAYYLSTLSMVTAKSFPYRRLINHKIRRSGLLIRMKKHLFPDIEKATGEAVFISVNLKAVSEVYVILLTGIILSVVFLCLEIMSIKLKEQKQSSENGKITLKKFI</sequence>
<accession>A0AAD7ZNU4</accession>
<feature type="domain" description="Ionotropic glutamate receptor C-terminal" evidence="14">
    <location>
        <begin position="206"/>
        <end position="461"/>
    </location>
</feature>
<reference evidence="16" key="2">
    <citation type="submission" date="2023-05" db="EMBL/GenBank/DDBJ databases">
        <authorList>
            <person name="Fouks B."/>
        </authorList>
    </citation>
    <scope>NUCLEOTIDE SEQUENCE</scope>
    <source>
        <strain evidence="16">Stay&amp;Tobe</strain>
        <tissue evidence="16">Testes</tissue>
    </source>
</reference>
<protein>
    <recommendedName>
        <fullName evidence="18">Ionotropic glutamate receptor C-terminal domain-containing protein</fullName>
    </recommendedName>
</protein>
<feature type="transmembrane region" description="Helical" evidence="13">
    <location>
        <begin position="206"/>
        <end position="227"/>
    </location>
</feature>
<evidence type="ECO:0000256" key="4">
    <source>
        <dbReference type="ARBA" id="ARBA00022475"/>
    </source>
</evidence>
<comment type="caution">
    <text evidence="16">The sequence shown here is derived from an EMBL/GenBank/DDBJ whole genome shotgun (WGS) entry which is preliminary data.</text>
</comment>
<keyword evidence="4" id="KW-1003">Cell membrane</keyword>
<dbReference type="Gene3D" id="1.10.287.70">
    <property type="match status" value="1"/>
</dbReference>
<comment type="similarity">
    <text evidence="2">Belongs to the glutamate-gated ion channel (TC 1.A.10.1) family.</text>
</comment>
<dbReference type="InterPro" id="IPR019594">
    <property type="entry name" value="Glu/Gly-bd"/>
</dbReference>
<keyword evidence="6 13" id="KW-1133">Transmembrane helix</keyword>
<keyword evidence="7" id="KW-0406">Ion transport</keyword>
<gene>
    <name evidence="16" type="ORF">L9F63_021895</name>
</gene>
<dbReference type="PANTHER" id="PTHR42643:SF24">
    <property type="entry name" value="IONOTROPIC RECEPTOR 60A"/>
    <property type="match status" value="1"/>
</dbReference>
<evidence type="ECO:0000256" key="10">
    <source>
        <dbReference type="ARBA" id="ARBA00023180"/>
    </source>
</evidence>
<evidence type="ECO:0000313" key="17">
    <source>
        <dbReference type="Proteomes" id="UP001233999"/>
    </source>
</evidence>
<dbReference type="AlphaFoldDB" id="A0AAD7ZNU4"/>
<dbReference type="SUPFAM" id="SSF53850">
    <property type="entry name" value="Periplasmic binding protein-like II"/>
    <property type="match status" value="1"/>
</dbReference>
<keyword evidence="17" id="KW-1185">Reference proteome</keyword>
<keyword evidence="3" id="KW-0813">Transport</keyword>
<dbReference type="Pfam" id="PF00060">
    <property type="entry name" value="Lig_chan"/>
    <property type="match status" value="1"/>
</dbReference>
<reference evidence="16" key="1">
    <citation type="journal article" date="2023" name="IScience">
        <title>Live-bearing cockroach genome reveals convergent evolutionary mechanisms linked to viviparity in insects and beyond.</title>
        <authorList>
            <person name="Fouks B."/>
            <person name="Harrison M.C."/>
            <person name="Mikhailova A.A."/>
            <person name="Marchal E."/>
            <person name="English S."/>
            <person name="Carruthers M."/>
            <person name="Jennings E.C."/>
            <person name="Chiamaka E.L."/>
            <person name="Frigard R.A."/>
            <person name="Pippel M."/>
            <person name="Attardo G.M."/>
            <person name="Benoit J.B."/>
            <person name="Bornberg-Bauer E."/>
            <person name="Tobe S.S."/>
        </authorList>
    </citation>
    <scope>NUCLEOTIDE SEQUENCE</scope>
    <source>
        <strain evidence="16">Stay&amp;Tobe</strain>
    </source>
</reference>
<keyword evidence="11" id="KW-1071">Ligand-gated ion channel</keyword>
<evidence type="ECO:0000256" key="5">
    <source>
        <dbReference type="ARBA" id="ARBA00022692"/>
    </source>
</evidence>
<dbReference type="GO" id="GO:0005886">
    <property type="term" value="C:plasma membrane"/>
    <property type="evidence" value="ECO:0007669"/>
    <property type="project" value="UniProtKB-SubCell"/>
</dbReference>
<evidence type="ECO:0000259" key="15">
    <source>
        <dbReference type="Pfam" id="PF10613"/>
    </source>
</evidence>
<dbReference type="InterPro" id="IPR001320">
    <property type="entry name" value="Iontro_rcpt_C"/>
</dbReference>
<evidence type="ECO:0000256" key="13">
    <source>
        <dbReference type="SAM" id="Phobius"/>
    </source>
</evidence>
<evidence type="ECO:0000256" key="6">
    <source>
        <dbReference type="ARBA" id="ARBA00022989"/>
    </source>
</evidence>
<keyword evidence="5 13" id="KW-0812">Transmembrane</keyword>
<evidence type="ECO:0000256" key="3">
    <source>
        <dbReference type="ARBA" id="ARBA00022448"/>
    </source>
</evidence>
<dbReference type="GO" id="GO:0015276">
    <property type="term" value="F:ligand-gated monoatomic ion channel activity"/>
    <property type="evidence" value="ECO:0007669"/>
    <property type="project" value="InterPro"/>
</dbReference>
<keyword evidence="9" id="KW-0675">Receptor</keyword>
<keyword evidence="10" id="KW-0325">Glycoprotein</keyword>
<evidence type="ECO:0000256" key="2">
    <source>
        <dbReference type="ARBA" id="ARBA00008685"/>
    </source>
</evidence>
<evidence type="ECO:0000313" key="16">
    <source>
        <dbReference type="EMBL" id="KAJ9583771.1"/>
    </source>
</evidence>
<feature type="domain" description="Ionotropic glutamate receptor L-glutamate and glycine-binding" evidence="15">
    <location>
        <begin position="128"/>
        <end position="189"/>
    </location>
</feature>
<evidence type="ECO:0000259" key="14">
    <source>
        <dbReference type="Pfam" id="PF00060"/>
    </source>
</evidence>
<dbReference type="Gene3D" id="3.40.190.10">
    <property type="entry name" value="Periplasmic binding protein-like II"/>
    <property type="match status" value="1"/>
</dbReference>
<dbReference type="Pfam" id="PF10613">
    <property type="entry name" value="Lig_chan-Glu_bd"/>
    <property type="match status" value="1"/>
</dbReference>
<feature type="transmembrane region" description="Helical" evidence="13">
    <location>
        <begin position="269"/>
        <end position="294"/>
    </location>
</feature>
<organism evidence="16 17">
    <name type="scientific">Diploptera punctata</name>
    <name type="common">Pacific beetle cockroach</name>
    <dbReference type="NCBI Taxonomy" id="6984"/>
    <lineage>
        <taxon>Eukaryota</taxon>
        <taxon>Metazoa</taxon>
        <taxon>Ecdysozoa</taxon>
        <taxon>Arthropoda</taxon>
        <taxon>Hexapoda</taxon>
        <taxon>Insecta</taxon>
        <taxon>Pterygota</taxon>
        <taxon>Neoptera</taxon>
        <taxon>Polyneoptera</taxon>
        <taxon>Dictyoptera</taxon>
        <taxon>Blattodea</taxon>
        <taxon>Blaberoidea</taxon>
        <taxon>Blaberidae</taxon>
        <taxon>Diplopterinae</taxon>
        <taxon>Diploptera</taxon>
    </lineage>
</organism>
<evidence type="ECO:0000256" key="7">
    <source>
        <dbReference type="ARBA" id="ARBA00023065"/>
    </source>
</evidence>
<evidence type="ECO:0008006" key="18">
    <source>
        <dbReference type="Google" id="ProtNLM"/>
    </source>
</evidence>
<evidence type="ECO:0000256" key="11">
    <source>
        <dbReference type="ARBA" id="ARBA00023286"/>
    </source>
</evidence>
<proteinExistence type="inferred from homology"/>
<evidence type="ECO:0000256" key="12">
    <source>
        <dbReference type="ARBA" id="ARBA00023303"/>
    </source>
</evidence>
<feature type="transmembrane region" description="Helical" evidence="13">
    <location>
        <begin position="454"/>
        <end position="476"/>
    </location>
</feature>
<dbReference type="InterPro" id="IPR052192">
    <property type="entry name" value="Insect_Ionotropic_Sensory_Rcpt"/>
</dbReference>
<comment type="subcellular location">
    <subcellularLocation>
        <location evidence="1">Cell membrane</location>
        <topology evidence="1">Multi-pass membrane protein</topology>
    </subcellularLocation>
</comment>
<evidence type="ECO:0000256" key="9">
    <source>
        <dbReference type="ARBA" id="ARBA00023170"/>
    </source>
</evidence>
<dbReference type="Proteomes" id="UP001233999">
    <property type="component" value="Unassembled WGS sequence"/>
</dbReference>
<keyword evidence="12" id="KW-0407">Ion channel</keyword>
<evidence type="ECO:0000256" key="1">
    <source>
        <dbReference type="ARBA" id="ARBA00004651"/>
    </source>
</evidence>